<proteinExistence type="predicted"/>
<feature type="non-terminal residue" evidence="1">
    <location>
        <position position="1"/>
    </location>
</feature>
<gene>
    <name evidence="1" type="ORF">ILEXP_LOCUS14750</name>
</gene>
<protein>
    <submittedName>
        <fullName evidence="1">Uncharacterized protein</fullName>
    </submittedName>
</protein>
<evidence type="ECO:0000313" key="1">
    <source>
        <dbReference type="EMBL" id="CAK9146880.1"/>
    </source>
</evidence>
<dbReference type="Proteomes" id="UP001642360">
    <property type="component" value="Unassembled WGS sequence"/>
</dbReference>
<comment type="caution">
    <text evidence="1">The sequence shown here is derived from an EMBL/GenBank/DDBJ whole genome shotgun (WGS) entry which is preliminary data.</text>
</comment>
<evidence type="ECO:0000313" key="2">
    <source>
        <dbReference type="Proteomes" id="UP001642360"/>
    </source>
</evidence>
<reference evidence="1 2" key="1">
    <citation type="submission" date="2024-02" db="EMBL/GenBank/DDBJ databases">
        <authorList>
            <person name="Vignale AGUSTIN F."/>
            <person name="Sosa J E."/>
            <person name="Modenutti C."/>
        </authorList>
    </citation>
    <scope>NUCLEOTIDE SEQUENCE [LARGE SCALE GENOMIC DNA]</scope>
</reference>
<dbReference type="AlphaFoldDB" id="A0ABC8RTI9"/>
<feature type="non-terminal residue" evidence="1">
    <location>
        <position position="98"/>
    </location>
</feature>
<accession>A0ABC8RTI9</accession>
<dbReference type="EMBL" id="CAUOFW020001616">
    <property type="protein sequence ID" value="CAK9146880.1"/>
    <property type="molecule type" value="Genomic_DNA"/>
</dbReference>
<name>A0ABC8RTI9_9AQUA</name>
<organism evidence="1 2">
    <name type="scientific">Ilex paraguariensis</name>
    <name type="common">yerba mate</name>
    <dbReference type="NCBI Taxonomy" id="185542"/>
    <lineage>
        <taxon>Eukaryota</taxon>
        <taxon>Viridiplantae</taxon>
        <taxon>Streptophyta</taxon>
        <taxon>Embryophyta</taxon>
        <taxon>Tracheophyta</taxon>
        <taxon>Spermatophyta</taxon>
        <taxon>Magnoliopsida</taxon>
        <taxon>eudicotyledons</taxon>
        <taxon>Gunneridae</taxon>
        <taxon>Pentapetalae</taxon>
        <taxon>asterids</taxon>
        <taxon>campanulids</taxon>
        <taxon>Aquifoliales</taxon>
        <taxon>Aquifoliaceae</taxon>
        <taxon>Ilex</taxon>
    </lineage>
</organism>
<keyword evidence="2" id="KW-1185">Reference proteome</keyword>
<sequence>RNTLFSCVDGEVDNHIQSNDEFDLGKGDSLEVENFTFHDEPILQLDDIVRSCLGEILANEIHQEFFEEESMSSKVSFFDREFESEASCKMLVNDEYIQ</sequence>